<reference evidence="4 5" key="1">
    <citation type="submission" date="2009-08" db="EMBL/GenBank/DDBJ databases">
        <title>The Genome Sequence of Spizellomyces punctatus strain DAOM BR117.</title>
        <authorList>
            <consortium name="The Broad Institute Genome Sequencing Platform"/>
            <person name="Russ C."/>
            <person name="Cuomo C."/>
            <person name="Shea T."/>
            <person name="Young S.K."/>
            <person name="Zeng Q."/>
            <person name="Koehrsen M."/>
            <person name="Haas B."/>
            <person name="Borodovsky M."/>
            <person name="Guigo R."/>
            <person name="Alvarado L."/>
            <person name="Berlin A."/>
            <person name="Bochicchio J."/>
            <person name="Borenstein D."/>
            <person name="Chapman S."/>
            <person name="Chen Z."/>
            <person name="Engels R."/>
            <person name="Freedman E."/>
            <person name="Gellesch M."/>
            <person name="Goldberg J."/>
            <person name="Griggs A."/>
            <person name="Gujja S."/>
            <person name="Heiman D."/>
            <person name="Hepburn T."/>
            <person name="Howarth C."/>
            <person name="Jen D."/>
            <person name="Larson L."/>
            <person name="Lewis B."/>
            <person name="Mehta T."/>
            <person name="Park D."/>
            <person name="Pearson M."/>
            <person name="Roberts A."/>
            <person name="Saif S."/>
            <person name="Shenoy N."/>
            <person name="Sisk P."/>
            <person name="Stolte C."/>
            <person name="Sykes S."/>
            <person name="Thomson T."/>
            <person name="Walk T."/>
            <person name="White J."/>
            <person name="Yandava C."/>
            <person name="Burger G."/>
            <person name="Gray M.W."/>
            <person name="Holland P.W.H."/>
            <person name="King N."/>
            <person name="Lang F.B.F."/>
            <person name="Roger A.J."/>
            <person name="Ruiz-Trillo I."/>
            <person name="Lander E."/>
            <person name="Nusbaum C."/>
        </authorList>
    </citation>
    <scope>NUCLEOTIDE SEQUENCE [LARGE SCALE GENOMIC DNA]</scope>
    <source>
        <strain evidence="4 5">DAOM BR117</strain>
    </source>
</reference>
<gene>
    <name evidence="4" type="ORF">SPPG_04484</name>
</gene>
<feature type="region of interest" description="Disordered" evidence="1">
    <location>
        <begin position="71"/>
        <end position="94"/>
    </location>
</feature>
<dbReference type="Proteomes" id="UP000053201">
    <property type="component" value="Unassembled WGS sequence"/>
</dbReference>
<proteinExistence type="predicted"/>
<feature type="transmembrane region" description="Helical" evidence="2">
    <location>
        <begin position="99"/>
        <end position="123"/>
    </location>
</feature>
<dbReference type="OrthoDB" id="2159708at2759"/>
<dbReference type="GeneID" id="27687929"/>
<keyword evidence="3" id="KW-0732">Signal</keyword>
<evidence type="ECO:0000313" key="4">
    <source>
        <dbReference type="EMBL" id="KND00143.1"/>
    </source>
</evidence>
<evidence type="ECO:0000256" key="2">
    <source>
        <dbReference type="SAM" id="Phobius"/>
    </source>
</evidence>
<keyword evidence="5" id="KW-1185">Reference proteome</keyword>
<sequence length="210" mass="22474">MLSLEGRLPFLAMIILLVLSAIPASHHATATAIPIAPANPRAGFINPSVTLPLTRRQFGGNGSLETPTVVLPAAIPPSTPSPSGPPNNNNPNQNSTPRLSAALILIPISIFFGIIITVVAVRLSWRWLSIFNRPIVTHSKPVEIVYSGPGGLIQHEVLQVESDRRPGRLPPRVIPRHTTTESLATVYTDSPPRYSTDALTANAGQMGVDR</sequence>
<name>A0A0L0HGD4_SPIPD</name>
<evidence type="ECO:0000313" key="5">
    <source>
        <dbReference type="Proteomes" id="UP000053201"/>
    </source>
</evidence>
<dbReference type="AlphaFoldDB" id="A0A0L0HGD4"/>
<dbReference type="InParanoid" id="A0A0L0HGD4"/>
<evidence type="ECO:0000256" key="1">
    <source>
        <dbReference type="SAM" id="MobiDB-lite"/>
    </source>
</evidence>
<protein>
    <submittedName>
        <fullName evidence="4">Uncharacterized protein</fullName>
    </submittedName>
</protein>
<feature type="compositionally biased region" description="Pro residues" evidence="1">
    <location>
        <begin position="74"/>
        <end position="85"/>
    </location>
</feature>
<accession>A0A0L0HGD4</accession>
<dbReference type="EMBL" id="KQ257456">
    <property type="protein sequence ID" value="KND00143.1"/>
    <property type="molecule type" value="Genomic_DNA"/>
</dbReference>
<dbReference type="RefSeq" id="XP_016608182.1">
    <property type="nucleotide sequence ID" value="XM_016752718.1"/>
</dbReference>
<keyword evidence="2" id="KW-1133">Transmembrane helix</keyword>
<feature type="signal peptide" evidence="3">
    <location>
        <begin position="1"/>
        <end position="20"/>
    </location>
</feature>
<organism evidence="4 5">
    <name type="scientific">Spizellomyces punctatus (strain DAOM BR117)</name>
    <dbReference type="NCBI Taxonomy" id="645134"/>
    <lineage>
        <taxon>Eukaryota</taxon>
        <taxon>Fungi</taxon>
        <taxon>Fungi incertae sedis</taxon>
        <taxon>Chytridiomycota</taxon>
        <taxon>Chytridiomycota incertae sedis</taxon>
        <taxon>Chytridiomycetes</taxon>
        <taxon>Spizellomycetales</taxon>
        <taxon>Spizellomycetaceae</taxon>
        <taxon>Spizellomyces</taxon>
    </lineage>
</organism>
<feature type="chain" id="PRO_5005540048" evidence="3">
    <location>
        <begin position="21"/>
        <end position="210"/>
    </location>
</feature>
<dbReference type="VEuPathDB" id="FungiDB:SPPG_04484"/>
<keyword evidence="2" id="KW-0472">Membrane</keyword>
<evidence type="ECO:0000256" key="3">
    <source>
        <dbReference type="SAM" id="SignalP"/>
    </source>
</evidence>
<keyword evidence="2" id="KW-0812">Transmembrane</keyword>